<feature type="transmembrane region" description="Helical" evidence="1">
    <location>
        <begin position="52"/>
        <end position="77"/>
    </location>
</feature>
<evidence type="ECO:0000313" key="2">
    <source>
        <dbReference type="EMBL" id="UOQ43511.1"/>
    </source>
</evidence>
<feature type="transmembrane region" description="Helical" evidence="1">
    <location>
        <begin position="18"/>
        <end position="40"/>
    </location>
</feature>
<feature type="transmembrane region" description="Helical" evidence="1">
    <location>
        <begin position="108"/>
        <end position="126"/>
    </location>
</feature>
<evidence type="ECO:0000313" key="3">
    <source>
        <dbReference type="Proteomes" id="UP000831787"/>
    </source>
</evidence>
<dbReference type="Proteomes" id="UP000831787">
    <property type="component" value="Chromosome"/>
</dbReference>
<name>A0ABY4EN21_9BACI</name>
<keyword evidence="3" id="KW-1185">Reference proteome</keyword>
<protein>
    <submittedName>
        <fullName evidence="2">DUF3267 domain-containing protein</fullName>
    </submittedName>
</protein>
<sequence length="182" mass="21254">MNCWKTININKEFGLNRVYLMSFLTGLLSFLLLYIPFSMIHGTHTMKDHGVLPILIILLFLPTMHRLMHILPLVLFYKRLKVRFRVRGQMVPTFTYQCKSKMSKHTSIVMAMAPTFLLTVPALFMSCVFPNHYAYFVLFAAVNIGFSFTDFLYLNQFIRAPRRCVIENANDGYDILIQQRKA</sequence>
<gene>
    <name evidence="2" type="ORF">MUN89_16550</name>
</gene>
<keyword evidence="1" id="KW-0812">Transmembrane</keyword>
<organism evidence="2 3">
    <name type="scientific">Halobacillus salinarum</name>
    <dbReference type="NCBI Taxonomy" id="2932257"/>
    <lineage>
        <taxon>Bacteria</taxon>
        <taxon>Bacillati</taxon>
        <taxon>Bacillota</taxon>
        <taxon>Bacilli</taxon>
        <taxon>Bacillales</taxon>
        <taxon>Bacillaceae</taxon>
        <taxon>Halobacillus</taxon>
    </lineage>
</organism>
<dbReference type="EMBL" id="CP095073">
    <property type="protein sequence ID" value="UOQ43511.1"/>
    <property type="molecule type" value="Genomic_DNA"/>
</dbReference>
<dbReference type="InterPro" id="IPR021683">
    <property type="entry name" value="DUF3267"/>
</dbReference>
<reference evidence="2 3" key="1">
    <citation type="submission" date="2022-04" db="EMBL/GenBank/DDBJ databases">
        <title>Halobacillus sp. isolated from saltern.</title>
        <authorList>
            <person name="Won M."/>
            <person name="Lee C.-M."/>
            <person name="Woen H.-Y."/>
            <person name="Kwon S.-W."/>
        </authorList>
    </citation>
    <scope>NUCLEOTIDE SEQUENCE [LARGE SCALE GENOMIC DNA]</scope>
    <source>
        <strain evidence="2 3">SSBR10-3</strain>
    </source>
</reference>
<accession>A0ABY4EN21</accession>
<dbReference type="Pfam" id="PF11667">
    <property type="entry name" value="DUF3267"/>
    <property type="match status" value="1"/>
</dbReference>
<feature type="transmembrane region" description="Helical" evidence="1">
    <location>
        <begin position="132"/>
        <end position="153"/>
    </location>
</feature>
<keyword evidence="1" id="KW-0472">Membrane</keyword>
<proteinExistence type="predicted"/>
<evidence type="ECO:0000256" key="1">
    <source>
        <dbReference type="SAM" id="Phobius"/>
    </source>
</evidence>
<keyword evidence="1" id="KW-1133">Transmembrane helix</keyword>
<dbReference type="RefSeq" id="WP_244708870.1">
    <property type="nucleotide sequence ID" value="NZ_CP095073.1"/>
</dbReference>